<dbReference type="InterPro" id="IPR036747">
    <property type="entry name" value="ASF1-like_sf"/>
</dbReference>
<evidence type="ECO:0000256" key="6">
    <source>
        <dbReference type="ARBA" id="ARBA00023242"/>
    </source>
</evidence>
<sequence>MALVNIINVMVMDNPTAFTNPFQFEVTFECLQELPDDLEWKVIYVGNAEDSSGDQVLEEVMVGPVSIGINRFVLQANAPNPQSINNQDLIGVTVILITCSFMDNKFVQIGYYVNNEYSEPFEPENFPNPVDISKLYRNILADQPRVTRFPIDWSGDASAAIASLDGVPVLADAGQSEEIDEDEMQDEEDSETEEDEEGDDEGDEGEVDLDMEEDNSAAEESGSEEEEEDGEEEGSDPDMQARSSYADMVVMNEDSNSMDVGRMLEQ</sequence>
<keyword evidence="5" id="KW-0143">Chaperone</keyword>
<comment type="similarity">
    <text evidence="2">Belongs to the ASF1 family.</text>
</comment>
<dbReference type="Pfam" id="PF04729">
    <property type="entry name" value="ASF1_hist_chap"/>
    <property type="match status" value="1"/>
</dbReference>
<proteinExistence type="inferred from homology"/>
<protein>
    <recommendedName>
        <fullName evidence="9">Histone chaperone</fullName>
    </recommendedName>
</protein>
<organism evidence="8">
    <name type="scientific">Spumella elongata</name>
    <dbReference type="NCBI Taxonomy" id="89044"/>
    <lineage>
        <taxon>Eukaryota</taxon>
        <taxon>Sar</taxon>
        <taxon>Stramenopiles</taxon>
        <taxon>Ochrophyta</taxon>
        <taxon>Chrysophyceae</taxon>
        <taxon>Chromulinales</taxon>
        <taxon>Chromulinaceae</taxon>
        <taxon>Spumella</taxon>
    </lineage>
</organism>
<keyword evidence="6" id="KW-0539">Nucleus</keyword>
<dbReference type="GO" id="GO:0006335">
    <property type="term" value="P:DNA replication-dependent chromatin assembly"/>
    <property type="evidence" value="ECO:0007669"/>
    <property type="project" value="TreeGrafter"/>
</dbReference>
<comment type="subcellular location">
    <subcellularLocation>
        <location evidence="1">Nucleus</location>
    </subcellularLocation>
</comment>
<dbReference type="GO" id="GO:0000785">
    <property type="term" value="C:chromatin"/>
    <property type="evidence" value="ECO:0007669"/>
    <property type="project" value="TreeGrafter"/>
</dbReference>
<gene>
    <name evidence="8" type="ORF">SELO1098_LOCUS14853</name>
</gene>
<dbReference type="GO" id="GO:0005634">
    <property type="term" value="C:nucleus"/>
    <property type="evidence" value="ECO:0007669"/>
    <property type="project" value="UniProtKB-SubCell"/>
</dbReference>
<feature type="region of interest" description="Disordered" evidence="7">
    <location>
        <begin position="175"/>
        <end position="266"/>
    </location>
</feature>
<dbReference type="PIRSF" id="PIRSF037759">
    <property type="entry name" value="Histone_Asf1"/>
    <property type="match status" value="1"/>
</dbReference>
<dbReference type="GO" id="GO:0042393">
    <property type="term" value="F:histone binding"/>
    <property type="evidence" value="ECO:0007669"/>
    <property type="project" value="InterPro"/>
</dbReference>
<evidence type="ECO:0008006" key="9">
    <source>
        <dbReference type="Google" id="ProtNLM"/>
    </source>
</evidence>
<evidence type="ECO:0000313" key="8">
    <source>
        <dbReference type="EMBL" id="CAE0286012.1"/>
    </source>
</evidence>
<dbReference type="GO" id="GO:0006334">
    <property type="term" value="P:nucleosome assembly"/>
    <property type="evidence" value="ECO:0007669"/>
    <property type="project" value="InterPro"/>
</dbReference>
<dbReference type="PANTHER" id="PTHR12040:SF0">
    <property type="entry name" value="HISTONE CHAPERONE ASF1"/>
    <property type="match status" value="1"/>
</dbReference>
<dbReference type="InterPro" id="IPR017282">
    <property type="entry name" value="Hist_deposition_Asf1"/>
</dbReference>
<dbReference type="AlphaFoldDB" id="A0A7S3H5Y6"/>
<accession>A0A7S3H5Y6</accession>
<keyword evidence="3" id="KW-0805">Transcription regulation</keyword>
<evidence type="ECO:0000256" key="3">
    <source>
        <dbReference type="ARBA" id="ARBA00023015"/>
    </source>
</evidence>
<dbReference type="Gene3D" id="2.60.40.1490">
    <property type="entry name" value="Histone chaperone ASF1-like"/>
    <property type="match status" value="1"/>
</dbReference>
<dbReference type="PANTHER" id="PTHR12040">
    <property type="entry name" value="ANTI-SILENCING PROTEIN 1"/>
    <property type="match status" value="1"/>
</dbReference>
<dbReference type="InterPro" id="IPR006818">
    <property type="entry name" value="ASF1-like"/>
</dbReference>
<dbReference type="SUPFAM" id="SSF101546">
    <property type="entry name" value="ASF1-like"/>
    <property type="match status" value="1"/>
</dbReference>
<evidence type="ECO:0000256" key="7">
    <source>
        <dbReference type="SAM" id="MobiDB-lite"/>
    </source>
</evidence>
<keyword evidence="4" id="KW-0804">Transcription</keyword>
<feature type="compositionally biased region" description="Acidic residues" evidence="7">
    <location>
        <begin position="175"/>
        <end position="236"/>
    </location>
</feature>
<dbReference type="EMBL" id="HBIC01029454">
    <property type="protein sequence ID" value="CAE0286012.1"/>
    <property type="molecule type" value="Transcribed_RNA"/>
</dbReference>
<evidence type="ECO:0000256" key="4">
    <source>
        <dbReference type="ARBA" id="ARBA00023163"/>
    </source>
</evidence>
<evidence type="ECO:0000256" key="5">
    <source>
        <dbReference type="ARBA" id="ARBA00023186"/>
    </source>
</evidence>
<evidence type="ECO:0000256" key="1">
    <source>
        <dbReference type="ARBA" id="ARBA00004123"/>
    </source>
</evidence>
<evidence type="ECO:0000256" key="2">
    <source>
        <dbReference type="ARBA" id="ARBA00006051"/>
    </source>
</evidence>
<reference evidence="8" key="1">
    <citation type="submission" date="2021-01" db="EMBL/GenBank/DDBJ databases">
        <authorList>
            <person name="Corre E."/>
            <person name="Pelletier E."/>
            <person name="Niang G."/>
            <person name="Scheremetjew M."/>
            <person name="Finn R."/>
            <person name="Kale V."/>
            <person name="Holt S."/>
            <person name="Cochrane G."/>
            <person name="Meng A."/>
            <person name="Brown T."/>
            <person name="Cohen L."/>
        </authorList>
    </citation>
    <scope>NUCLEOTIDE SEQUENCE</scope>
    <source>
        <strain evidence="8">CCAP 955/1</strain>
    </source>
</reference>
<name>A0A7S3H5Y6_9STRA</name>
<dbReference type="GO" id="GO:0006337">
    <property type="term" value="P:nucleosome disassembly"/>
    <property type="evidence" value="ECO:0007669"/>
    <property type="project" value="InterPro"/>
</dbReference>